<reference evidence="1 2" key="1">
    <citation type="journal article" date="2008" name="Nature">
        <title>The genome of Laccaria bicolor provides insights into mycorrhizal symbiosis.</title>
        <authorList>
            <person name="Martin F."/>
            <person name="Aerts A."/>
            <person name="Ahren D."/>
            <person name="Brun A."/>
            <person name="Danchin E.G.J."/>
            <person name="Duchaussoy F."/>
            <person name="Gibon J."/>
            <person name="Kohler A."/>
            <person name="Lindquist E."/>
            <person name="Pereda V."/>
            <person name="Salamov A."/>
            <person name="Shapiro H.J."/>
            <person name="Wuyts J."/>
            <person name="Blaudez D."/>
            <person name="Buee M."/>
            <person name="Brokstein P."/>
            <person name="Canbaeck B."/>
            <person name="Cohen D."/>
            <person name="Courty P.E."/>
            <person name="Coutinho P.M."/>
            <person name="Delaruelle C."/>
            <person name="Detter J.C."/>
            <person name="Deveau A."/>
            <person name="DiFazio S."/>
            <person name="Duplessis S."/>
            <person name="Fraissinet-Tachet L."/>
            <person name="Lucic E."/>
            <person name="Frey-Klett P."/>
            <person name="Fourrey C."/>
            <person name="Feussner I."/>
            <person name="Gay G."/>
            <person name="Grimwood J."/>
            <person name="Hoegger P.J."/>
            <person name="Jain P."/>
            <person name="Kilaru S."/>
            <person name="Labbe J."/>
            <person name="Lin Y.C."/>
            <person name="Legue V."/>
            <person name="Le Tacon F."/>
            <person name="Marmeisse R."/>
            <person name="Melayah D."/>
            <person name="Montanini B."/>
            <person name="Muratet M."/>
            <person name="Nehls U."/>
            <person name="Niculita-Hirzel H."/>
            <person name="Oudot-Le Secq M.P."/>
            <person name="Peter M."/>
            <person name="Quesneville H."/>
            <person name="Rajashekar B."/>
            <person name="Reich M."/>
            <person name="Rouhier N."/>
            <person name="Schmutz J."/>
            <person name="Yin T."/>
            <person name="Chalot M."/>
            <person name="Henrissat B."/>
            <person name="Kuees U."/>
            <person name="Lucas S."/>
            <person name="Van de Peer Y."/>
            <person name="Podila G.K."/>
            <person name="Polle A."/>
            <person name="Pukkila P.J."/>
            <person name="Richardson P.M."/>
            <person name="Rouze P."/>
            <person name="Sanders I.R."/>
            <person name="Stajich J.E."/>
            <person name="Tunlid A."/>
            <person name="Tuskan G."/>
            <person name="Grigoriev I.V."/>
        </authorList>
    </citation>
    <scope>NUCLEOTIDE SEQUENCE [LARGE SCALE GENOMIC DNA]</scope>
    <source>
        <strain evidence="2">S238N-H82 / ATCC MYA-4686</strain>
    </source>
</reference>
<gene>
    <name evidence="1" type="ORF">LACBIDRAFT_310266</name>
</gene>
<proteinExistence type="predicted"/>
<evidence type="ECO:0000313" key="1">
    <source>
        <dbReference type="EMBL" id="EDR02042.1"/>
    </source>
</evidence>
<organism evidence="2">
    <name type="scientific">Laccaria bicolor (strain S238N-H82 / ATCC MYA-4686)</name>
    <name type="common">Bicoloured deceiver</name>
    <name type="synonym">Laccaria laccata var. bicolor</name>
    <dbReference type="NCBI Taxonomy" id="486041"/>
    <lineage>
        <taxon>Eukaryota</taxon>
        <taxon>Fungi</taxon>
        <taxon>Dikarya</taxon>
        <taxon>Basidiomycota</taxon>
        <taxon>Agaricomycotina</taxon>
        <taxon>Agaricomycetes</taxon>
        <taxon>Agaricomycetidae</taxon>
        <taxon>Agaricales</taxon>
        <taxon>Agaricineae</taxon>
        <taxon>Hydnangiaceae</taxon>
        <taxon>Laccaria</taxon>
    </lineage>
</organism>
<dbReference type="AlphaFoldDB" id="B0DTU7"/>
<dbReference type="KEGG" id="lbc:LACBIDRAFT_310266"/>
<sequence length="172" mass="19159">MHSASDTGGDKPLNVISSPQLTISRSIVPAKYLCLVAAKVLHFGVVSEITKLIETPAKTICSFGCEVTGDMHHIFVNCRQDDQWRVDANKELVERTELKLANMRIGGAVKNGQIPNLDLLIPSETGIGEVEGRRLRSHISSDWHIASIWLAGRIFGDYQRKMAVLNDCRRRH</sequence>
<dbReference type="Proteomes" id="UP000001194">
    <property type="component" value="Unassembled WGS sequence"/>
</dbReference>
<protein>
    <submittedName>
        <fullName evidence="1">Predicted protein</fullName>
    </submittedName>
</protein>
<name>B0DTU7_LACBS</name>
<keyword evidence="2" id="KW-1185">Reference proteome</keyword>
<dbReference type="HOGENOM" id="CLU_1555520_0_0_1"/>
<dbReference type="EMBL" id="DS547134">
    <property type="protein sequence ID" value="EDR02042.1"/>
    <property type="molecule type" value="Genomic_DNA"/>
</dbReference>
<dbReference type="RefSeq" id="XP_001887433.1">
    <property type="nucleotide sequence ID" value="XM_001887398.1"/>
</dbReference>
<accession>B0DTU7</accession>
<dbReference type="InParanoid" id="B0DTU7"/>
<evidence type="ECO:0000313" key="2">
    <source>
        <dbReference type="Proteomes" id="UP000001194"/>
    </source>
</evidence>
<dbReference type="GeneID" id="6083074"/>
<dbReference type="OrthoDB" id="3260407at2759"/>